<keyword evidence="2" id="KW-1185">Reference proteome</keyword>
<gene>
    <name evidence="1" type="ORF">HAX54_020663</name>
</gene>
<dbReference type="Proteomes" id="UP000823775">
    <property type="component" value="Unassembled WGS sequence"/>
</dbReference>
<sequence length="93" mass="10805">GYESKFMVKWWMNLVLEVWNSRRALKMIWEVKSVSWRRSAALSSMTQSLTIQKCQIPVKVSNSSVSQTKYHAFNAVTRSKDFKPHPSSSAPRR</sequence>
<organism evidence="1 2">
    <name type="scientific">Datura stramonium</name>
    <name type="common">Jimsonweed</name>
    <name type="synonym">Common thornapple</name>
    <dbReference type="NCBI Taxonomy" id="4076"/>
    <lineage>
        <taxon>Eukaryota</taxon>
        <taxon>Viridiplantae</taxon>
        <taxon>Streptophyta</taxon>
        <taxon>Embryophyta</taxon>
        <taxon>Tracheophyta</taxon>
        <taxon>Spermatophyta</taxon>
        <taxon>Magnoliopsida</taxon>
        <taxon>eudicotyledons</taxon>
        <taxon>Gunneridae</taxon>
        <taxon>Pentapetalae</taxon>
        <taxon>asterids</taxon>
        <taxon>lamiids</taxon>
        <taxon>Solanales</taxon>
        <taxon>Solanaceae</taxon>
        <taxon>Solanoideae</taxon>
        <taxon>Datureae</taxon>
        <taxon>Datura</taxon>
    </lineage>
</organism>
<comment type="caution">
    <text evidence="1">The sequence shown here is derived from an EMBL/GenBank/DDBJ whole genome shotgun (WGS) entry which is preliminary data.</text>
</comment>
<evidence type="ECO:0000313" key="1">
    <source>
        <dbReference type="EMBL" id="MCD7453364.1"/>
    </source>
</evidence>
<dbReference type="EMBL" id="JACEIK010000249">
    <property type="protein sequence ID" value="MCD7453364.1"/>
    <property type="molecule type" value="Genomic_DNA"/>
</dbReference>
<proteinExistence type="predicted"/>
<accession>A0ABS8S2V2</accession>
<feature type="non-terminal residue" evidence="1">
    <location>
        <position position="1"/>
    </location>
</feature>
<protein>
    <submittedName>
        <fullName evidence="1">Uncharacterized protein</fullName>
    </submittedName>
</protein>
<name>A0ABS8S2V2_DATST</name>
<reference evidence="1 2" key="1">
    <citation type="journal article" date="2021" name="BMC Genomics">
        <title>Datura genome reveals duplications of psychoactive alkaloid biosynthetic genes and high mutation rate following tissue culture.</title>
        <authorList>
            <person name="Rajewski A."/>
            <person name="Carter-House D."/>
            <person name="Stajich J."/>
            <person name="Litt A."/>
        </authorList>
    </citation>
    <scope>NUCLEOTIDE SEQUENCE [LARGE SCALE GENOMIC DNA]</scope>
    <source>
        <strain evidence="1">AR-01</strain>
    </source>
</reference>
<evidence type="ECO:0000313" key="2">
    <source>
        <dbReference type="Proteomes" id="UP000823775"/>
    </source>
</evidence>